<evidence type="ECO:0000313" key="1">
    <source>
        <dbReference type="EMBL" id="KAA8578981.1"/>
    </source>
</evidence>
<keyword evidence="2" id="KW-1185">Reference proteome</keyword>
<reference evidence="1 2" key="1">
    <citation type="submission" date="2019-08" db="EMBL/GenBank/DDBJ databases">
        <title>A chromosome-level genome assembly, high-density linkage maps, and genome scans reveal the genomic architecture of hybrid incompatibilities underlying speciation via character displacement in darters (Percidae: Etheostominae).</title>
        <authorList>
            <person name="Moran R.L."/>
            <person name="Catchen J.M."/>
            <person name="Fuller R.C."/>
        </authorList>
    </citation>
    <scope>NUCLEOTIDE SEQUENCE [LARGE SCALE GENOMIC DNA]</scope>
    <source>
        <strain evidence="1">EspeVRDwgs_2016</strain>
        <tissue evidence="1">Muscle</tissue>
    </source>
</reference>
<protein>
    <submittedName>
        <fullName evidence="1">Uncharacterized protein</fullName>
    </submittedName>
</protein>
<accession>A0A5J5CEV5</accession>
<comment type="caution">
    <text evidence="1">The sequence shown here is derived from an EMBL/GenBank/DDBJ whole genome shotgun (WGS) entry which is preliminary data.</text>
</comment>
<proteinExistence type="predicted"/>
<dbReference type="Proteomes" id="UP000327493">
    <property type="component" value="Unassembled WGS sequence"/>
</dbReference>
<dbReference type="AlphaFoldDB" id="A0A5J5CEV5"/>
<dbReference type="EMBL" id="VOFY01000054">
    <property type="protein sequence ID" value="KAA8578981.1"/>
    <property type="molecule type" value="Genomic_DNA"/>
</dbReference>
<evidence type="ECO:0000313" key="2">
    <source>
        <dbReference type="Proteomes" id="UP000327493"/>
    </source>
</evidence>
<sequence length="97" mass="11145">MQEIHDHQKPWILELRMRLSRAEPTALKMVSCLSGVKSSGEKKCCCEIKKPRERTGGSNIQISQQMSHTCHPTHWWSGGTVDYVLKNSVKHFVRQNV</sequence>
<organism evidence="1 2">
    <name type="scientific">Etheostoma spectabile</name>
    <name type="common">orangethroat darter</name>
    <dbReference type="NCBI Taxonomy" id="54343"/>
    <lineage>
        <taxon>Eukaryota</taxon>
        <taxon>Metazoa</taxon>
        <taxon>Chordata</taxon>
        <taxon>Craniata</taxon>
        <taxon>Vertebrata</taxon>
        <taxon>Euteleostomi</taxon>
        <taxon>Actinopterygii</taxon>
        <taxon>Neopterygii</taxon>
        <taxon>Teleostei</taxon>
        <taxon>Neoteleostei</taxon>
        <taxon>Acanthomorphata</taxon>
        <taxon>Eupercaria</taxon>
        <taxon>Perciformes</taxon>
        <taxon>Percoidei</taxon>
        <taxon>Percidae</taxon>
        <taxon>Etheostomatinae</taxon>
        <taxon>Etheostoma</taxon>
    </lineage>
</organism>
<name>A0A5J5CEV5_9PERO</name>
<gene>
    <name evidence="1" type="ORF">FQN60_009203</name>
</gene>